<evidence type="ECO:0000256" key="1">
    <source>
        <dbReference type="SAM" id="MobiDB-lite"/>
    </source>
</evidence>
<feature type="compositionally biased region" description="Polar residues" evidence="1">
    <location>
        <begin position="242"/>
        <end position="265"/>
    </location>
</feature>
<accession>A0ABS0APW7</accession>
<dbReference type="RefSeq" id="WP_194864736.1">
    <property type="nucleotide sequence ID" value="NZ_ARXX01000018.1"/>
</dbReference>
<evidence type="ECO:0008006" key="4">
    <source>
        <dbReference type="Google" id="ProtNLM"/>
    </source>
</evidence>
<dbReference type="EMBL" id="ARXX01000018">
    <property type="protein sequence ID" value="MBF5056180.1"/>
    <property type="molecule type" value="Genomic_DNA"/>
</dbReference>
<keyword evidence="3" id="KW-1185">Reference proteome</keyword>
<feature type="region of interest" description="Disordered" evidence="1">
    <location>
        <begin position="232"/>
        <end position="265"/>
    </location>
</feature>
<proteinExistence type="predicted"/>
<gene>
    <name evidence="2" type="ORF">Y5W_01474</name>
</gene>
<sequence>MTATEKSRQDDYDSPWKEAIKIMLADFMAFYFPDAWRAIDWQQPHHLLDQELQKIVPESSTGRCVVDKLVEVALVQGGDQWIHLHIEIQSSWEVDFAERMMIYHYRIFDRFRRPVASLAVLADNQTGWQPGPYRQSMLGCQWILDFPNAKLLAYRLREKGLAGSDNLFGLVTLAHLRTQGTRNQSGWRYRAKYRLIRLFYGKSWAKSRIFNCYASSTGSWRYRSTWSKACGTASPPSKERSTCNTSPASNASLNRTACSNDKSSC</sequence>
<protein>
    <recommendedName>
        <fullName evidence="4">Cytosolic protein</fullName>
    </recommendedName>
</protein>
<evidence type="ECO:0000313" key="3">
    <source>
        <dbReference type="Proteomes" id="UP000662703"/>
    </source>
</evidence>
<comment type="caution">
    <text evidence="2">The sequence shown here is derived from an EMBL/GenBank/DDBJ whole genome shotgun (WGS) entry which is preliminary data.</text>
</comment>
<reference evidence="2 3" key="1">
    <citation type="submission" date="2012-09" db="EMBL/GenBank/DDBJ databases">
        <title>Genome Sequence of alkane-degrading Bacterium Alcanivorax sp. 521-1.</title>
        <authorList>
            <person name="Lai Q."/>
            <person name="Shao Z."/>
        </authorList>
    </citation>
    <scope>NUCLEOTIDE SEQUENCE [LARGE SCALE GENOMIC DNA]</scope>
    <source>
        <strain evidence="2 3">521-1</strain>
    </source>
</reference>
<evidence type="ECO:0000313" key="2">
    <source>
        <dbReference type="EMBL" id="MBF5056180.1"/>
    </source>
</evidence>
<name>A0ABS0APW7_9GAMM</name>
<dbReference type="Proteomes" id="UP000662703">
    <property type="component" value="Unassembled WGS sequence"/>
</dbReference>
<organism evidence="2 3">
    <name type="scientific">Alloalcanivorax profundimaris</name>
    <dbReference type="NCBI Taxonomy" id="2735259"/>
    <lineage>
        <taxon>Bacteria</taxon>
        <taxon>Pseudomonadati</taxon>
        <taxon>Pseudomonadota</taxon>
        <taxon>Gammaproteobacteria</taxon>
        <taxon>Oceanospirillales</taxon>
        <taxon>Alcanivoracaceae</taxon>
        <taxon>Alloalcanivorax</taxon>
    </lineage>
</organism>